<comment type="similarity">
    <text evidence="2">Belongs to the ribonuclease III family.</text>
</comment>
<comment type="subunit">
    <text evidence="9">Homodimer.</text>
</comment>
<dbReference type="PANTHER" id="PTHR11207">
    <property type="entry name" value="RIBONUCLEASE III"/>
    <property type="match status" value="1"/>
</dbReference>
<keyword evidence="5 9" id="KW-0540">Nuclease</keyword>
<dbReference type="PROSITE" id="PS50142">
    <property type="entry name" value="RNASE_3_2"/>
    <property type="match status" value="1"/>
</dbReference>
<dbReference type="SUPFAM" id="SSF54768">
    <property type="entry name" value="dsRNA-binding domain-like"/>
    <property type="match status" value="1"/>
</dbReference>
<evidence type="ECO:0000256" key="8">
    <source>
        <dbReference type="ARBA" id="ARBA00022884"/>
    </source>
</evidence>
<keyword evidence="9" id="KW-0460">Magnesium</keyword>
<dbReference type="GO" id="GO:0006364">
    <property type="term" value="P:rRNA processing"/>
    <property type="evidence" value="ECO:0007669"/>
    <property type="project" value="UniProtKB-UniRule"/>
</dbReference>
<dbReference type="GO" id="GO:0003725">
    <property type="term" value="F:double-stranded RNA binding"/>
    <property type="evidence" value="ECO:0007669"/>
    <property type="project" value="TreeGrafter"/>
</dbReference>
<dbReference type="PANTHER" id="PTHR11207:SF0">
    <property type="entry name" value="RIBONUCLEASE 3"/>
    <property type="match status" value="1"/>
</dbReference>
<dbReference type="SMART" id="SM00358">
    <property type="entry name" value="DSRM"/>
    <property type="match status" value="1"/>
</dbReference>
<keyword evidence="3 9" id="KW-0698">rRNA processing</keyword>
<dbReference type="Pfam" id="PF00035">
    <property type="entry name" value="dsrm"/>
    <property type="match status" value="1"/>
</dbReference>
<keyword evidence="6 9" id="KW-0255">Endonuclease</keyword>
<dbReference type="InterPro" id="IPR000999">
    <property type="entry name" value="RNase_III_dom"/>
</dbReference>
<dbReference type="AlphaFoldDB" id="A0A1F6ECL3"/>
<feature type="binding site" evidence="9">
    <location>
        <position position="121"/>
    </location>
    <ligand>
        <name>Mg(2+)</name>
        <dbReference type="ChEBI" id="CHEBI:18420"/>
    </ligand>
</feature>
<dbReference type="Gene3D" id="1.10.1520.10">
    <property type="entry name" value="Ribonuclease III domain"/>
    <property type="match status" value="1"/>
</dbReference>
<reference evidence="12 13" key="1">
    <citation type="journal article" date="2016" name="Nat. Commun.">
        <title>Thousands of microbial genomes shed light on interconnected biogeochemical processes in an aquifer system.</title>
        <authorList>
            <person name="Anantharaman K."/>
            <person name="Brown C.T."/>
            <person name="Hug L.A."/>
            <person name="Sharon I."/>
            <person name="Castelle C.J."/>
            <person name="Probst A.J."/>
            <person name="Thomas B.C."/>
            <person name="Singh A."/>
            <person name="Wilkins M.J."/>
            <person name="Karaoz U."/>
            <person name="Brodie E.L."/>
            <person name="Williams K.H."/>
            <person name="Hubbard S.S."/>
            <person name="Banfield J.F."/>
        </authorList>
    </citation>
    <scope>NUCLEOTIDE SEQUENCE [LARGE SCALE GENOMIC DNA]</scope>
</reference>
<evidence type="ECO:0000313" key="13">
    <source>
        <dbReference type="Proteomes" id="UP000179115"/>
    </source>
</evidence>
<dbReference type="NCBIfam" id="TIGR02191">
    <property type="entry name" value="RNaseIII"/>
    <property type="match status" value="1"/>
</dbReference>
<dbReference type="SMART" id="SM00535">
    <property type="entry name" value="RIBOc"/>
    <property type="match status" value="1"/>
</dbReference>
<organism evidence="12 13">
    <name type="scientific">Candidatus Kaiserbacteria bacterium RIFCSPLOWO2_01_FULL_51_21</name>
    <dbReference type="NCBI Taxonomy" id="1798508"/>
    <lineage>
        <taxon>Bacteria</taxon>
        <taxon>Candidatus Kaiseribacteriota</taxon>
    </lineage>
</organism>
<dbReference type="GO" id="GO:0008033">
    <property type="term" value="P:tRNA processing"/>
    <property type="evidence" value="ECO:0007669"/>
    <property type="project" value="UniProtKB-KW"/>
</dbReference>
<dbReference type="Proteomes" id="UP000179115">
    <property type="component" value="Unassembled WGS sequence"/>
</dbReference>
<keyword evidence="9" id="KW-0699">rRNA-binding</keyword>
<evidence type="ECO:0000256" key="1">
    <source>
        <dbReference type="ARBA" id="ARBA00000109"/>
    </source>
</evidence>
<dbReference type="PROSITE" id="PS50137">
    <property type="entry name" value="DS_RBD"/>
    <property type="match status" value="1"/>
</dbReference>
<sequence>MPKKELSEFEKAIGVTFKNKDLLKQAFVHRSYLNEHKRFSLPHNERIEFLGDAVLELAVTDFLFHKYPDKTEGDLTSYRSALVNTDMLASAGEELGMNEHLLLSKGEAKDTGRARAYIIANTLEALIGAIYLDQGYEPARDFVARTLFSRVEKIVAERLWQDAKSRFQEKAQDVVGITPSYKTLEERGPDHDKYFKIGVFLGKDLIAEGEGKSKQEAEQAAAQNGLKIKNW</sequence>
<evidence type="ECO:0000256" key="6">
    <source>
        <dbReference type="ARBA" id="ARBA00022759"/>
    </source>
</evidence>
<comment type="function">
    <text evidence="9">Digests double-stranded RNA. Involved in the processing of primary rRNA transcript to yield the immediate precursors to the large and small rRNAs (23S and 16S). Processes some mRNAs, and tRNAs when they are encoded in the rRNA operon. Processes pre-crRNA and tracrRNA of type II CRISPR loci if present in the organism.</text>
</comment>
<dbReference type="InterPro" id="IPR036389">
    <property type="entry name" value="RNase_III_sf"/>
</dbReference>
<dbReference type="InterPro" id="IPR011907">
    <property type="entry name" value="RNase_III"/>
</dbReference>
<evidence type="ECO:0000256" key="9">
    <source>
        <dbReference type="HAMAP-Rule" id="MF_00104"/>
    </source>
</evidence>
<evidence type="ECO:0000256" key="7">
    <source>
        <dbReference type="ARBA" id="ARBA00022801"/>
    </source>
</evidence>
<dbReference type="GO" id="GO:0005737">
    <property type="term" value="C:cytoplasm"/>
    <property type="evidence" value="ECO:0007669"/>
    <property type="project" value="UniProtKB-SubCell"/>
</dbReference>
<comment type="caution">
    <text evidence="12">The sequence shown here is derived from an EMBL/GenBank/DDBJ whole genome shotgun (WGS) entry which is preliminary data.</text>
</comment>
<keyword evidence="9" id="KW-0963">Cytoplasm</keyword>
<dbReference type="Pfam" id="PF14622">
    <property type="entry name" value="Ribonucleas_3_3"/>
    <property type="match status" value="1"/>
</dbReference>
<proteinExistence type="inferred from homology"/>
<dbReference type="Gene3D" id="3.30.160.20">
    <property type="match status" value="1"/>
</dbReference>
<evidence type="ECO:0000256" key="3">
    <source>
        <dbReference type="ARBA" id="ARBA00022552"/>
    </source>
</evidence>
<evidence type="ECO:0000313" key="12">
    <source>
        <dbReference type="EMBL" id="OGG71330.1"/>
    </source>
</evidence>
<feature type="active site" evidence="9">
    <location>
        <position position="124"/>
    </location>
</feature>
<dbReference type="EC" id="3.1.26.3" evidence="9"/>
<keyword evidence="8 9" id="KW-0694">RNA-binding</keyword>
<feature type="binding site" evidence="9">
    <location>
        <position position="48"/>
    </location>
    <ligand>
        <name>Mg(2+)</name>
        <dbReference type="ChEBI" id="CHEBI:18420"/>
    </ligand>
</feature>
<dbReference type="GO" id="GO:0019843">
    <property type="term" value="F:rRNA binding"/>
    <property type="evidence" value="ECO:0007669"/>
    <property type="project" value="UniProtKB-KW"/>
</dbReference>
<gene>
    <name evidence="9" type="primary">rnc</name>
    <name evidence="12" type="ORF">A3A35_02235</name>
</gene>
<dbReference type="GO" id="GO:0006397">
    <property type="term" value="P:mRNA processing"/>
    <property type="evidence" value="ECO:0007669"/>
    <property type="project" value="UniProtKB-UniRule"/>
</dbReference>
<feature type="domain" description="RNase III" evidence="11">
    <location>
        <begin position="6"/>
        <end position="135"/>
    </location>
</feature>
<evidence type="ECO:0000259" key="10">
    <source>
        <dbReference type="PROSITE" id="PS50137"/>
    </source>
</evidence>
<protein>
    <recommendedName>
        <fullName evidence="9">Ribonuclease 3</fullName>
        <ecNumber evidence="9">3.1.26.3</ecNumber>
    </recommendedName>
    <alternativeName>
        <fullName evidence="9">Ribonuclease III</fullName>
        <shortName evidence="9">RNase III</shortName>
    </alternativeName>
</protein>
<evidence type="ECO:0000256" key="5">
    <source>
        <dbReference type="ARBA" id="ARBA00022722"/>
    </source>
</evidence>
<keyword evidence="9" id="KW-0819">tRNA processing</keyword>
<dbReference type="GO" id="GO:0046872">
    <property type="term" value="F:metal ion binding"/>
    <property type="evidence" value="ECO:0007669"/>
    <property type="project" value="UniProtKB-KW"/>
</dbReference>
<dbReference type="GO" id="GO:0004525">
    <property type="term" value="F:ribonuclease III activity"/>
    <property type="evidence" value="ECO:0007669"/>
    <property type="project" value="UniProtKB-UniRule"/>
</dbReference>
<feature type="binding site" evidence="9">
    <location>
        <position position="124"/>
    </location>
    <ligand>
        <name>Mg(2+)</name>
        <dbReference type="ChEBI" id="CHEBI:18420"/>
    </ligand>
</feature>
<feature type="active site" evidence="9">
    <location>
        <position position="52"/>
    </location>
</feature>
<dbReference type="EMBL" id="MFLV01000027">
    <property type="protein sequence ID" value="OGG71330.1"/>
    <property type="molecule type" value="Genomic_DNA"/>
</dbReference>
<dbReference type="SUPFAM" id="SSF69065">
    <property type="entry name" value="RNase III domain-like"/>
    <property type="match status" value="1"/>
</dbReference>
<dbReference type="CDD" id="cd10845">
    <property type="entry name" value="DSRM_RNAse_III_family"/>
    <property type="match status" value="1"/>
</dbReference>
<keyword evidence="7 9" id="KW-0378">Hydrolase</keyword>
<dbReference type="InterPro" id="IPR014720">
    <property type="entry name" value="dsRBD_dom"/>
</dbReference>
<dbReference type="HAMAP" id="MF_00104">
    <property type="entry name" value="RNase_III"/>
    <property type="match status" value="1"/>
</dbReference>
<accession>A0A1F6ECL3</accession>
<dbReference type="GO" id="GO:0010468">
    <property type="term" value="P:regulation of gene expression"/>
    <property type="evidence" value="ECO:0007669"/>
    <property type="project" value="TreeGrafter"/>
</dbReference>
<name>A0A1F6ECL3_9BACT</name>
<dbReference type="CDD" id="cd00593">
    <property type="entry name" value="RIBOc"/>
    <property type="match status" value="1"/>
</dbReference>
<comment type="subcellular location">
    <subcellularLocation>
        <location evidence="9">Cytoplasm</location>
    </subcellularLocation>
</comment>
<keyword evidence="4 9" id="KW-0507">mRNA processing</keyword>
<comment type="cofactor">
    <cofactor evidence="9">
        <name>Mg(2+)</name>
        <dbReference type="ChEBI" id="CHEBI:18420"/>
    </cofactor>
</comment>
<keyword evidence="9" id="KW-0479">Metal-binding</keyword>
<evidence type="ECO:0000256" key="2">
    <source>
        <dbReference type="ARBA" id="ARBA00010183"/>
    </source>
</evidence>
<dbReference type="STRING" id="1798508.A3A35_02235"/>
<evidence type="ECO:0000259" key="11">
    <source>
        <dbReference type="PROSITE" id="PS50142"/>
    </source>
</evidence>
<comment type="catalytic activity">
    <reaction evidence="1 9">
        <text>Endonucleolytic cleavage to 5'-phosphomonoester.</text>
        <dbReference type="EC" id="3.1.26.3"/>
    </reaction>
</comment>
<evidence type="ECO:0000256" key="4">
    <source>
        <dbReference type="ARBA" id="ARBA00022664"/>
    </source>
</evidence>
<feature type="domain" description="DRBM" evidence="10">
    <location>
        <begin position="162"/>
        <end position="227"/>
    </location>
</feature>
<dbReference type="FunFam" id="1.10.1520.10:FF:000001">
    <property type="entry name" value="Ribonuclease 3"/>
    <property type="match status" value="1"/>
</dbReference>